<evidence type="ECO:0000256" key="9">
    <source>
        <dbReference type="SAM" id="Coils"/>
    </source>
</evidence>
<dbReference type="InterPro" id="IPR043129">
    <property type="entry name" value="ATPase_NBD"/>
</dbReference>
<evidence type="ECO:0000256" key="4">
    <source>
        <dbReference type="ARBA" id="ARBA00022679"/>
    </source>
</evidence>
<sequence length="308" mass="33094">MSKVGIDLGGTNIKAGIVNEENEIIAKGQKKTFAQRSAEEIMKDMEKLVEELLEEHHISKEQVEKVGIGCPGTIDSKTGTVIYSNNIVWENIELGAIMENSLQLPVKVYNDADCAALGETVAGAAKDCNNMILLTLGTGVGGGIILDGKVFDGYYAGGAELGHTTLIAGGEPCTCGRKGCLEAYASATAIIRIAKKKMEQEKESLLHEYNEIDGVAIFEAAKNNDRAANEAIDEYVMYLAEGIVNFVNIFRPEKVLLGGGISHAGDRLIQPVNEYVKKYCFGGNRTYIPEVMQMKLGNDAGIIGAANL</sequence>
<keyword evidence="7" id="KW-0067">ATP-binding</keyword>
<dbReference type="EMBL" id="JACOOS010000027">
    <property type="protein sequence ID" value="MBC5679002.1"/>
    <property type="molecule type" value="Genomic_DNA"/>
</dbReference>
<dbReference type="Gene3D" id="3.30.420.40">
    <property type="match status" value="2"/>
</dbReference>
<reference evidence="10 11" key="1">
    <citation type="submission" date="2020-08" db="EMBL/GenBank/DDBJ databases">
        <title>Genome public.</title>
        <authorList>
            <person name="Liu C."/>
            <person name="Sun Q."/>
        </authorList>
    </citation>
    <scope>NUCLEOTIDE SEQUENCE [LARGE SCALE GENOMIC DNA]</scope>
    <source>
        <strain evidence="10 11">NSJ-7</strain>
    </source>
</reference>
<evidence type="ECO:0000256" key="5">
    <source>
        <dbReference type="ARBA" id="ARBA00022741"/>
    </source>
</evidence>
<dbReference type="RefSeq" id="WP_034549341.1">
    <property type="nucleotide sequence ID" value="NZ_JACOOS010000027.1"/>
</dbReference>
<evidence type="ECO:0000256" key="1">
    <source>
        <dbReference type="ARBA" id="ARBA00006479"/>
    </source>
</evidence>
<evidence type="ECO:0000313" key="11">
    <source>
        <dbReference type="Proteomes" id="UP000635828"/>
    </source>
</evidence>
<proteinExistence type="inferred from homology"/>
<dbReference type="PANTHER" id="PTHR18964">
    <property type="entry name" value="ROK (REPRESSOR, ORF, KINASE) FAMILY"/>
    <property type="match status" value="1"/>
</dbReference>
<dbReference type="InterPro" id="IPR049874">
    <property type="entry name" value="ROK_cs"/>
</dbReference>
<dbReference type="GO" id="GO:0004340">
    <property type="term" value="F:glucokinase activity"/>
    <property type="evidence" value="ECO:0007669"/>
    <property type="project" value="UniProtKB-EC"/>
</dbReference>
<accession>A0ABR7FUW5</accession>
<dbReference type="Proteomes" id="UP000635828">
    <property type="component" value="Unassembled WGS sequence"/>
</dbReference>
<evidence type="ECO:0000313" key="10">
    <source>
        <dbReference type="EMBL" id="MBC5679002.1"/>
    </source>
</evidence>
<comment type="caution">
    <text evidence="10">The sequence shown here is derived from an EMBL/GenBank/DDBJ whole genome shotgun (WGS) entry which is preliminary data.</text>
</comment>
<evidence type="ECO:0000256" key="2">
    <source>
        <dbReference type="ARBA" id="ARBA00012323"/>
    </source>
</evidence>
<dbReference type="PROSITE" id="PS01125">
    <property type="entry name" value="ROK"/>
    <property type="match status" value="1"/>
</dbReference>
<evidence type="ECO:0000256" key="3">
    <source>
        <dbReference type="ARBA" id="ARBA00014701"/>
    </source>
</evidence>
<keyword evidence="5" id="KW-0547">Nucleotide-binding</keyword>
<feature type="coiled-coil region" evidence="9">
    <location>
        <begin position="31"/>
        <end position="62"/>
    </location>
</feature>
<dbReference type="PANTHER" id="PTHR18964:SF149">
    <property type="entry name" value="BIFUNCTIONAL UDP-N-ACETYLGLUCOSAMINE 2-EPIMERASE_N-ACETYLMANNOSAMINE KINASE"/>
    <property type="match status" value="1"/>
</dbReference>
<evidence type="ECO:0000256" key="6">
    <source>
        <dbReference type="ARBA" id="ARBA00022777"/>
    </source>
</evidence>
<evidence type="ECO:0000256" key="8">
    <source>
        <dbReference type="ARBA" id="ARBA00032386"/>
    </source>
</evidence>
<comment type="similarity">
    <text evidence="1">Belongs to the ROK (NagC/XylR) family.</text>
</comment>
<dbReference type="InterPro" id="IPR000600">
    <property type="entry name" value="ROK"/>
</dbReference>
<protein>
    <recommendedName>
        <fullName evidence="3">Glucokinase</fullName>
        <ecNumber evidence="2">2.7.1.2</ecNumber>
    </recommendedName>
    <alternativeName>
        <fullName evidence="8">Glucose kinase</fullName>
    </alternativeName>
</protein>
<keyword evidence="4 10" id="KW-0808">Transferase</keyword>
<keyword evidence="9" id="KW-0175">Coiled coil</keyword>
<keyword evidence="6" id="KW-0418">Kinase</keyword>
<dbReference type="SUPFAM" id="SSF53067">
    <property type="entry name" value="Actin-like ATPase domain"/>
    <property type="match status" value="1"/>
</dbReference>
<evidence type="ECO:0000256" key="7">
    <source>
        <dbReference type="ARBA" id="ARBA00022840"/>
    </source>
</evidence>
<dbReference type="Pfam" id="PF00480">
    <property type="entry name" value="ROK"/>
    <property type="match status" value="1"/>
</dbReference>
<dbReference type="NCBIfam" id="TIGR00744">
    <property type="entry name" value="ROK_glcA_fam"/>
    <property type="match status" value="1"/>
</dbReference>
<organism evidence="10 11">
    <name type="scientific">Anaerostipes hominis</name>
    <name type="common">ex Liu et al. 2021</name>
    <dbReference type="NCBI Taxonomy" id="2763018"/>
    <lineage>
        <taxon>Bacteria</taxon>
        <taxon>Bacillati</taxon>
        <taxon>Bacillota</taxon>
        <taxon>Clostridia</taxon>
        <taxon>Lachnospirales</taxon>
        <taxon>Lachnospiraceae</taxon>
        <taxon>Anaerostipes</taxon>
    </lineage>
</organism>
<dbReference type="InterPro" id="IPR004654">
    <property type="entry name" value="ROK_glcA"/>
</dbReference>
<gene>
    <name evidence="10" type="ORF">H8S22_15950</name>
</gene>
<keyword evidence="11" id="KW-1185">Reference proteome</keyword>
<name>A0ABR7FUW5_9FIRM</name>
<dbReference type="EC" id="2.7.1.2" evidence="2"/>